<evidence type="ECO:0000259" key="1">
    <source>
        <dbReference type="PROSITE" id="PS51729"/>
    </source>
</evidence>
<dbReference type="Gene3D" id="3.40.630.30">
    <property type="match status" value="1"/>
</dbReference>
<dbReference type="PROSITE" id="PS51729">
    <property type="entry name" value="GNAT_YJDJ"/>
    <property type="match status" value="1"/>
</dbReference>
<dbReference type="SUPFAM" id="SSF55729">
    <property type="entry name" value="Acyl-CoA N-acyltransferases (Nat)"/>
    <property type="match status" value="1"/>
</dbReference>
<feature type="domain" description="N-acetyltransferase" evidence="1">
    <location>
        <begin position="346"/>
        <end position="432"/>
    </location>
</feature>
<keyword evidence="3" id="KW-1185">Reference proteome</keyword>
<gene>
    <name evidence="2" type="ORF">ACFSGJ_00740</name>
</gene>
<evidence type="ECO:0000313" key="2">
    <source>
        <dbReference type="EMBL" id="MFD1910735.1"/>
    </source>
</evidence>
<evidence type="ECO:0000313" key="3">
    <source>
        <dbReference type="Proteomes" id="UP001597353"/>
    </source>
</evidence>
<comment type="caution">
    <text evidence="2">The sequence shown here is derived from an EMBL/GenBank/DDBJ whole genome shotgun (WGS) entry which is preliminary data.</text>
</comment>
<dbReference type="PANTHER" id="PTHR31435:SF10">
    <property type="entry name" value="BSR4717 PROTEIN"/>
    <property type="match status" value="1"/>
</dbReference>
<reference evidence="3" key="1">
    <citation type="journal article" date="2019" name="Int. J. Syst. Evol. Microbiol.">
        <title>The Global Catalogue of Microorganisms (GCM) 10K type strain sequencing project: providing services to taxonomists for standard genome sequencing and annotation.</title>
        <authorList>
            <consortium name="The Broad Institute Genomics Platform"/>
            <consortium name="The Broad Institute Genome Sequencing Center for Infectious Disease"/>
            <person name="Wu L."/>
            <person name="Ma J."/>
        </authorList>
    </citation>
    <scope>NUCLEOTIDE SEQUENCE [LARGE SCALE GENOMIC DNA]</scope>
    <source>
        <strain evidence="3">CGMCC 4.7242</strain>
    </source>
</reference>
<organism evidence="2 3">
    <name type="scientific">Halodurantibacterium flavum</name>
    <dbReference type="NCBI Taxonomy" id="1382802"/>
    <lineage>
        <taxon>Bacteria</taxon>
        <taxon>Pseudomonadati</taxon>
        <taxon>Pseudomonadota</taxon>
        <taxon>Alphaproteobacteria</taxon>
        <taxon>Rhodobacterales</taxon>
        <taxon>Paracoccaceae</taxon>
        <taxon>Halodurantibacterium</taxon>
    </lineage>
</organism>
<dbReference type="EMBL" id="JBHUGH010000001">
    <property type="protein sequence ID" value="MFD1910735.1"/>
    <property type="molecule type" value="Genomic_DNA"/>
</dbReference>
<dbReference type="InterPro" id="IPR046038">
    <property type="entry name" value="DUF5996"/>
</dbReference>
<sequence length="433" mass="48066">MIAAQHPLKQALDGDREMTNKWPSFDYLSWRETCSALHLYLQIVGKYRLAHTPWLNHSWNATFYVTPHGLATSPIPDGPGIEILFDLRDHKVVGTCGHGHRASFDLGPMTVAAFHANFVQLISDLGGTPTFHGRPNEVPYPVPFAEDDRDRPYDREAVQRYHQALVAADKVFNRFRTSFLGKSSPVHLFWGALDLAVTRFSGRRAPLHPAGIPSLPDDVAQEAYDREVSSAGFWPGGNGIDYPAFYAYAYPAPAGYRAASVKPDAAFFHGDLSEFILPYDAVRSAANPDEALMDFLVSTYEAAAELGGWDRDLLECAHGLPRQIRAPDAAVASKVASLGDVQVEREDSPSKGRYWLVIDGVEAEMTYSRAGDKLLIIDHTDVPAALRGRKVGERLVRQAIEDARREGVAIMPLCPFAKAQIDRHPEWQDVLHR</sequence>
<dbReference type="InterPro" id="IPR016181">
    <property type="entry name" value="Acyl_CoA_acyltransferase"/>
</dbReference>
<accession>A0ABW4RZI3</accession>
<dbReference type="PANTHER" id="PTHR31435">
    <property type="entry name" value="PROTEIN NATD1"/>
    <property type="match status" value="1"/>
</dbReference>
<dbReference type="InterPro" id="IPR031165">
    <property type="entry name" value="GNAT_YJDJ"/>
</dbReference>
<dbReference type="Pfam" id="PF19459">
    <property type="entry name" value="DUF5996"/>
    <property type="match status" value="1"/>
</dbReference>
<dbReference type="RefSeq" id="WP_390258620.1">
    <property type="nucleotide sequence ID" value="NZ_JBHUGH010000001.1"/>
</dbReference>
<name>A0ABW4RZI3_9RHOB</name>
<dbReference type="Pfam" id="PF14542">
    <property type="entry name" value="Acetyltransf_CG"/>
    <property type="match status" value="1"/>
</dbReference>
<dbReference type="InterPro" id="IPR045057">
    <property type="entry name" value="Gcn5-rel_NAT"/>
</dbReference>
<protein>
    <submittedName>
        <fullName evidence="2">DUF5996 family protein</fullName>
    </submittedName>
</protein>
<dbReference type="Proteomes" id="UP001597353">
    <property type="component" value="Unassembled WGS sequence"/>
</dbReference>
<proteinExistence type="predicted"/>